<dbReference type="Gene3D" id="3.90.850.10">
    <property type="entry name" value="Fumarylacetoacetase-like, C-terminal domain"/>
    <property type="match status" value="1"/>
</dbReference>
<dbReference type="SUPFAM" id="SSF56529">
    <property type="entry name" value="FAH"/>
    <property type="match status" value="1"/>
</dbReference>
<sequence>MKLATLVYKGKSHIAQIIGETAHFMACSADELGVVSAVRGPASGRQWITSIQLNEAQFLAPVPKPPRIFGIGLNYADHAAETGRAPPASQTWFMKQITAVNGPYDDVEKPIVSDMLDFEVELVVIIGAIARHVPVDRAREVIAGYCVGCDYSVRDWQKATPTMIMGKGFNTHAPFGPMMTTPDEIANVDALRLRTYVNGRLMQDGCVGDLIFKIPDMIAHLSTAFTLLPGDILFTGTPAGVGIARTPPVYLKAGDLVRCEIDGLGAIEQTIVNEIKRTIIA</sequence>
<reference evidence="4" key="2">
    <citation type="journal article" date="2023" name="ISME Commun">
        <title>Characterization of a bloom-associated alphaproteobacterial lineage, 'Candidatus Phycosocius': insights into freshwater algal-bacterial interactions.</title>
        <authorList>
            <person name="Tanabe Y."/>
            <person name="Yamaguchi H."/>
            <person name="Yoshida M."/>
            <person name="Kai A."/>
            <person name="Okazaki Y."/>
        </authorList>
    </citation>
    <scope>NUCLEOTIDE SEQUENCE</scope>
    <source>
        <strain evidence="4">BOTRYCO-1</strain>
    </source>
</reference>
<reference evidence="4" key="1">
    <citation type="submission" date="2021-05" db="EMBL/GenBank/DDBJ databases">
        <authorList>
            <person name="Tanabe Y."/>
        </authorList>
    </citation>
    <scope>NUCLEOTIDE SEQUENCE</scope>
    <source>
        <strain evidence="4">BOTRYCO-1</strain>
    </source>
</reference>
<dbReference type="RefSeq" id="WP_284358911.1">
    <property type="nucleotide sequence ID" value="NZ_BPFZ01000002.1"/>
</dbReference>
<evidence type="ECO:0000256" key="1">
    <source>
        <dbReference type="ARBA" id="ARBA00010211"/>
    </source>
</evidence>
<accession>A0ABQ4PUK0</accession>
<gene>
    <name evidence="4" type="ORF">PsB1_0547</name>
</gene>
<protein>
    <recommendedName>
        <fullName evidence="3">Fumarylacetoacetase-like C-terminal domain-containing protein</fullName>
    </recommendedName>
</protein>
<dbReference type="Proteomes" id="UP001161064">
    <property type="component" value="Unassembled WGS sequence"/>
</dbReference>
<evidence type="ECO:0000313" key="4">
    <source>
        <dbReference type="EMBL" id="GIU66393.1"/>
    </source>
</evidence>
<name>A0ABQ4PUK0_9PROT</name>
<organism evidence="4 5">
    <name type="scientific">Candidatus Phycosocius spiralis</name>
    <dbReference type="NCBI Taxonomy" id="2815099"/>
    <lineage>
        <taxon>Bacteria</taxon>
        <taxon>Pseudomonadati</taxon>
        <taxon>Pseudomonadota</taxon>
        <taxon>Alphaproteobacteria</taxon>
        <taxon>Caulobacterales</taxon>
        <taxon>Caulobacterales incertae sedis</taxon>
        <taxon>Candidatus Phycosocius</taxon>
    </lineage>
</organism>
<evidence type="ECO:0000313" key="5">
    <source>
        <dbReference type="Proteomes" id="UP001161064"/>
    </source>
</evidence>
<evidence type="ECO:0000259" key="3">
    <source>
        <dbReference type="Pfam" id="PF01557"/>
    </source>
</evidence>
<dbReference type="PANTHER" id="PTHR42796">
    <property type="entry name" value="FUMARYLACETOACETATE HYDROLASE DOMAIN-CONTAINING PROTEIN 2A-RELATED"/>
    <property type="match status" value="1"/>
</dbReference>
<dbReference type="EMBL" id="BPFZ01000002">
    <property type="protein sequence ID" value="GIU66393.1"/>
    <property type="molecule type" value="Genomic_DNA"/>
</dbReference>
<feature type="domain" description="Fumarylacetoacetase-like C-terminal" evidence="3">
    <location>
        <begin position="68"/>
        <end position="272"/>
    </location>
</feature>
<comment type="caution">
    <text evidence="4">The sequence shown here is derived from an EMBL/GenBank/DDBJ whole genome shotgun (WGS) entry which is preliminary data.</text>
</comment>
<dbReference type="InterPro" id="IPR011234">
    <property type="entry name" value="Fumarylacetoacetase-like_C"/>
</dbReference>
<keyword evidence="2" id="KW-0479">Metal-binding</keyword>
<dbReference type="Pfam" id="PF01557">
    <property type="entry name" value="FAA_hydrolase"/>
    <property type="match status" value="1"/>
</dbReference>
<comment type="similarity">
    <text evidence="1">Belongs to the FAH family.</text>
</comment>
<evidence type="ECO:0000256" key="2">
    <source>
        <dbReference type="ARBA" id="ARBA00022723"/>
    </source>
</evidence>
<dbReference type="InterPro" id="IPR051121">
    <property type="entry name" value="FAH"/>
</dbReference>
<dbReference type="PANTHER" id="PTHR42796:SF4">
    <property type="entry name" value="FUMARYLACETOACETATE HYDROLASE DOMAIN-CONTAINING PROTEIN 2A"/>
    <property type="match status" value="1"/>
</dbReference>
<proteinExistence type="inferred from homology"/>
<dbReference type="InterPro" id="IPR036663">
    <property type="entry name" value="Fumarylacetoacetase_C_sf"/>
</dbReference>
<keyword evidence="5" id="KW-1185">Reference proteome</keyword>